<dbReference type="OrthoDB" id="6411518at2759"/>
<evidence type="ECO:0000313" key="4">
    <source>
        <dbReference type="Proteomes" id="UP000759131"/>
    </source>
</evidence>
<evidence type="ECO:0008006" key="5">
    <source>
        <dbReference type="Google" id="ProtNLM"/>
    </source>
</evidence>
<dbReference type="EMBL" id="CAJPIZ010003505">
    <property type="protein sequence ID" value="CAG2106442.1"/>
    <property type="molecule type" value="Genomic_DNA"/>
</dbReference>
<keyword evidence="4" id="KW-1185">Reference proteome</keyword>
<dbReference type="EMBL" id="OC858080">
    <property type="protein sequence ID" value="CAD7626012.1"/>
    <property type="molecule type" value="Genomic_DNA"/>
</dbReference>
<protein>
    <recommendedName>
        <fullName evidence="5">Retinol dehydrogenase 11</fullName>
    </recommendedName>
</protein>
<feature type="region of interest" description="Disordered" evidence="2">
    <location>
        <begin position="37"/>
        <end position="60"/>
    </location>
</feature>
<gene>
    <name evidence="3" type="ORF">OSB1V03_LOCUS6445</name>
</gene>
<dbReference type="Proteomes" id="UP000759131">
    <property type="component" value="Unassembled WGS sequence"/>
</dbReference>
<proteinExistence type="predicted"/>
<organism evidence="3">
    <name type="scientific">Medioppia subpectinata</name>
    <dbReference type="NCBI Taxonomy" id="1979941"/>
    <lineage>
        <taxon>Eukaryota</taxon>
        <taxon>Metazoa</taxon>
        <taxon>Ecdysozoa</taxon>
        <taxon>Arthropoda</taxon>
        <taxon>Chelicerata</taxon>
        <taxon>Arachnida</taxon>
        <taxon>Acari</taxon>
        <taxon>Acariformes</taxon>
        <taxon>Sarcoptiformes</taxon>
        <taxon>Oribatida</taxon>
        <taxon>Brachypylina</taxon>
        <taxon>Oppioidea</taxon>
        <taxon>Oppiidae</taxon>
        <taxon>Medioppia</taxon>
    </lineage>
</organism>
<dbReference type="SUPFAM" id="SSF51735">
    <property type="entry name" value="NAD(P)-binding Rossmann-fold domains"/>
    <property type="match status" value="1"/>
</dbReference>
<dbReference type="InterPro" id="IPR036291">
    <property type="entry name" value="NAD(P)-bd_dom_sf"/>
</dbReference>
<dbReference type="Pfam" id="PF00106">
    <property type="entry name" value="adh_short"/>
    <property type="match status" value="1"/>
</dbReference>
<dbReference type="GO" id="GO:0016491">
    <property type="term" value="F:oxidoreductase activity"/>
    <property type="evidence" value="ECO:0007669"/>
    <property type="project" value="UniProtKB-KW"/>
</dbReference>
<dbReference type="Gene3D" id="3.40.50.720">
    <property type="entry name" value="NAD(P)-binding Rossmann-like Domain"/>
    <property type="match status" value="1"/>
</dbReference>
<dbReference type="PRINTS" id="PR00080">
    <property type="entry name" value="SDRFAMILY"/>
</dbReference>
<evidence type="ECO:0000256" key="1">
    <source>
        <dbReference type="ARBA" id="ARBA00023002"/>
    </source>
</evidence>
<keyword evidence="1" id="KW-0560">Oxidoreductase</keyword>
<dbReference type="AlphaFoldDB" id="A0A7R9PZR3"/>
<name>A0A7R9PZR3_9ACAR</name>
<dbReference type="PRINTS" id="PR00081">
    <property type="entry name" value="GDHRDH"/>
</dbReference>
<sequence>MFSRRPPSRPHRPSAILPNTDRQYVINDFYIEEYETSPKPSAHTTRPLALPTGGQPSYRSTTSKFCDHNYVDTVLWDGHEYRVTRNEWIGTYNQWTGNVSQFVHKSIEDFPDERGYYYLSGYHIPNVPDCTDTSTACQLIRQLINITVYSIRTDQTHYIIYTKPKLLYPKMSFNSFFKSHLRSASEDRTDTPVQRHKPSVYLPNDHLFIHVINNCQTYGPVLEVIELSGAGPEGVATIERSYHRLLTNNSPDIVFTTAFWWIFDHKLYIVGEHRLGFGDALVYEVCVDMGNKTNMFVIKPVFIRNAMSIFTPYGPKRYTNLPTTMAGKVVVITGANSGIGKVNATLFAKLGAKVVMGCRDMAKAYIAAMDIRTEAGTDMAKVLVMKLDLSSLVSIREFAKALSDVVDHIDILVNNAAVMFCPNWRTDEGFEMQFGTNHLGHFLLTHLVMDKLMAAPDGARIINVSSMAHMIGEINFEDINSDQSYGKYRAYFQSKLANVLFTRELAQRLHGTGVRAYCLHPGNMRSDLYKHLYGFWGVIACFMGPFCFMSAEMGAQTTHFCALEVLVADDSGYYYSNCKRVTQMVGNAVDDVVAERLWDLSCRLVKLEAMYNII</sequence>
<evidence type="ECO:0000313" key="3">
    <source>
        <dbReference type="EMBL" id="CAD7626012.1"/>
    </source>
</evidence>
<evidence type="ECO:0000256" key="2">
    <source>
        <dbReference type="SAM" id="MobiDB-lite"/>
    </source>
</evidence>
<accession>A0A7R9PZR3</accession>
<reference evidence="3" key="1">
    <citation type="submission" date="2020-11" db="EMBL/GenBank/DDBJ databases">
        <authorList>
            <person name="Tran Van P."/>
        </authorList>
    </citation>
    <scope>NUCLEOTIDE SEQUENCE</scope>
</reference>
<dbReference type="PANTHER" id="PTHR43157:SF31">
    <property type="entry name" value="PHOSPHATIDYLINOSITOL-GLYCAN BIOSYNTHESIS CLASS F PROTEIN"/>
    <property type="match status" value="1"/>
</dbReference>
<dbReference type="CDD" id="cd05327">
    <property type="entry name" value="retinol-DH_like_SDR_c_like"/>
    <property type="match status" value="1"/>
</dbReference>
<dbReference type="InterPro" id="IPR002347">
    <property type="entry name" value="SDR_fam"/>
</dbReference>
<dbReference type="PANTHER" id="PTHR43157">
    <property type="entry name" value="PHOSPHATIDYLINOSITOL-GLYCAN BIOSYNTHESIS CLASS F PROTEIN-RELATED"/>
    <property type="match status" value="1"/>
</dbReference>